<dbReference type="InterPro" id="IPR036271">
    <property type="entry name" value="Tet_transcr_reg_TetR-rel_C_sf"/>
</dbReference>
<dbReference type="AlphaFoldDB" id="A0A4Q7NV61"/>
<dbReference type="PANTHER" id="PTHR30055:SF151">
    <property type="entry name" value="TRANSCRIPTIONAL REGULATORY PROTEIN"/>
    <property type="match status" value="1"/>
</dbReference>
<keyword evidence="4" id="KW-0804">Transcription</keyword>
<dbReference type="SUPFAM" id="SSF48498">
    <property type="entry name" value="Tetracyclin repressor-like, C-terminal domain"/>
    <property type="match status" value="1"/>
</dbReference>
<dbReference type="PRINTS" id="PR00400">
    <property type="entry name" value="TETREPRESSOR"/>
</dbReference>
<dbReference type="Gene3D" id="1.10.357.10">
    <property type="entry name" value="Tetracycline Repressor, domain 2"/>
    <property type="match status" value="1"/>
</dbReference>
<name>A0A4Q7NV61_9ACTN</name>
<accession>A0A4Q7NV61</accession>
<dbReference type="InterPro" id="IPR001647">
    <property type="entry name" value="HTH_TetR"/>
</dbReference>
<feature type="DNA-binding region" description="H-T-H motif" evidence="5">
    <location>
        <begin position="25"/>
        <end position="44"/>
    </location>
</feature>
<dbReference type="InterPro" id="IPR004111">
    <property type="entry name" value="Repressor_TetR_C"/>
</dbReference>
<dbReference type="GO" id="GO:0003700">
    <property type="term" value="F:DNA-binding transcription factor activity"/>
    <property type="evidence" value="ECO:0007669"/>
    <property type="project" value="TreeGrafter"/>
</dbReference>
<dbReference type="RefSeq" id="WP_130492778.1">
    <property type="nucleotide sequence ID" value="NZ_SGXD01000002.1"/>
</dbReference>
<protein>
    <submittedName>
        <fullName evidence="7">TetR family transcriptional regulator</fullName>
    </submittedName>
</protein>
<keyword evidence="1" id="KW-0678">Repressor</keyword>
<dbReference type="GO" id="GO:0045892">
    <property type="term" value="P:negative regulation of DNA-templated transcription"/>
    <property type="evidence" value="ECO:0007669"/>
    <property type="project" value="InterPro"/>
</dbReference>
<evidence type="ECO:0000256" key="2">
    <source>
        <dbReference type="ARBA" id="ARBA00023015"/>
    </source>
</evidence>
<gene>
    <name evidence="7" type="ORF">EV189_2087</name>
</gene>
<dbReference type="PANTHER" id="PTHR30055">
    <property type="entry name" value="HTH-TYPE TRANSCRIPTIONAL REGULATOR RUTR"/>
    <property type="match status" value="1"/>
</dbReference>
<dbReference type="SUPFAM" id="SSF46689">
    <property type="entry name" value="Homeodomain-like"/>
    <property type="match status" value="1"/>
</dbReference>
<keyword evidence="3 5" id="KW-0238">DNA-binding</keyword>
<evidence type="ECO:0000256" key="3">
    <source>
        <dbReference type="ARBA" id="ARBA00023125"/>
    </source>
</evidence>
<evidence type="ECO:0000259" key="6">
    <source>
        <dbReference type="PROSITE" id="PS50977"/>
    </source>
</evidence>
<dbReference type="InterPro" id="IPR023772">
    <property type="entry name" value="DNA-bd_HTH_TetR-type_CS"/>
</dbReference>
<sequence>MPVTQRDVVSAALELIDEQGLDALTLRSLAGRLGVSAPTLYWHVKDKGHLLDLVAEQAGEEVFGQEGSRRQEGEAVDAWLGRVMRLHRRALLAHRDGARVLAGNRPTVASLPRIEQTLASLVEAGLEPGEAVRTITALGAYVIGDALETQLGEGRSPAEDMLLAVRSGAYPHVLASAQEMGDDEERFEHGLQLLLAGLRERLRELEGSRTVGGAT</sequence>
<dbReference type="InterPro" id="IPR009057">
    <property type="entry name" value="Homeodomain-like_sf"/>
</dbReference>
<dbReference type="PROSITE" id="PS50977">
    <property type="entry name" value="HTH_TETR_2"/>
    <property type="match status" value="1"/>
</dbReference>
<evidence type="ECO:0000313" key="8">
    <source>
        <dbReference type="Proteomes" id="UP000293638"/>
    </source>
</evidence>
<dbReference type="InterPro" id="IPR050109">
    <property type="entry name" value="HTH-type_TetR-like_transc_reg"/>
</dbReference>
<dbReference type="Pfam" id="PF02909">
    <property type="entry name" value="TetR_C_1"/>
    <property type="match status" value="1"/>
</dbReference>
<dbReference type="Pfam" id="PF00440">
    <property type="entry name" value="TetR_N"/>
    <property type="match status" value="1"/>
</dbReference>
<dbReference type="PROSITE" id="PS01081">
    <property type="entry name" value="HTH_TETR_1"/>
    <property type="match status" value="1"/>
</dbReference>
<keyword evidence="2" id="KW-0805">Transcription regulation</keyword>
<reference evidence="7 8" key="1">
    <citation type="submission" date="2019-02" db="EMBL/GenBank/DDBJ databases">
        <title>Genomic Encyclopedia of Type Strains, Phase IV (KMG-IV): sequencing the most valuable type-strain genomes for metagenomic binning, comparative biology and taxonomic classification.</title>
        <authorList>
            <person name="Goeker M."/>
        </authorList>
    </citation>
    <scope>NUCLEOTIDE SEQUENCE [LARGE SCALE GENOMIC DNA]</scope>
    <source>
        <strain evidence="7 8">DSM 45622</strain>
    </source>
</reference>
<proteinExistence type="predicted"/>
<dbReference type="PRINTS" id="PR00455">
    <property type="entry name" value="HTHTETR"/>
</dbReference>
<dbReference type="GO" id="GO:0046677">
    <property type="term" value="P:response to antibiotic"/>
    <property type="evidence" value="ECO:0007669"/>
    <property type="project" value="InterPro"/>
</dbReference>
<dbReference type="OrthoDB" id="3819648at2"/>
<dbReference type="Proteomes" id="UP000293638">
    <property type="component" value="Unassembled WGS sequence"/>
</dbReference>
<keyword evidence="8" id="KW-1185">Reference proteome</keyword>
<dbReference type="EMBL" id="SGXD01000002">
    <property type="protein sequence ID" value="RZS90302.1"/>
    <property type="molecule type" value="Genomic_DNA"/>
</dbReference>
<dbReference type="InterPro" id="IPR003012">
    <property type="entry name" value="Tet_transcr_reg_TetR"/>
</dbReference>
<comment type="caution">
    <text evidence="7">The sequence shown here is derived from an EMBL/GenBank/DDBJ whole genome shotgun (WGS) entry which is preliminary data.</text>
</comment>
<evidence type="ECO:0000256" key="4">
    <source>
        <dbReference type="ARBA" id="ARBA00023163"/>
    </source>
</evidence>
<dbReference type="Gene3D" id="1.10.10.60">
    <property type="entry name" value="Homeodomain-like"/>
    <property type="match status" value="1"/>
</dbReference>
<evidence type="ECO:0000313" key="7">
    <source>
        <dbReference type="EMBL" id="RZS90302.1"/>
    </source>
</evidence>
<evidence type="ECO:0000256" key="1">
    <source>
        <dbReference type="ARBA" id="ARBA00022491"/>
    </source>
</evidence>
<evidence type="ECO:0000256" key="5">
    <source>
        <dbReference type="PROSITE-ProRule" id="PRU00335"/>
    </source>
</evidence>
<dbReference type="GO" id="GO:0000976">
    <property type="term" value="F:transcription cis-regulatory region binding"/>
    <property type="evidence" value="ECO:0007669"/>
    <property type="project" value="TreeGrafter"/>
</dbReference>
<feature type="domain" description="HTH tetR-type" evidence="6">
    <location>
        <begin position="2"/>
        <end position="62"/>
    </location>
</feature>
<organism evidence="7 8">
    <name type="scientific">Motilibacter rhizosphaerae</name>
    <dbReference type="NCBI Taxonomy" id="598652"/>
    <lineage>
        <taxon>Bacteria</taxon>
        <taxon>Bacillati</taxon>
        <taxon>Actinomycetota</taxon>
        <taxon>Actinomycetes</taxon>
        <taxon>Motilibacterales</taxon>
        <taxon>Motilibacteraceae</taxon>
        <taxon>Motilibacter</taxon>
    </lineage>
</organism>